<evidence type="ECO:0000313" key="3">
    <source>
        <dbReference type="Proteomes" id="UP001314170"/>
    </source>
</evidence>
<feature type="compositionally biased region" description="Basic and acidic residues" evidence="1">
    <location>
        <begin position="45"/>
        <end position="76"/>
    </location>
</feature>
<dbReference type="PANTHER" id="PTHR37240">
    <property type="entry name" value="PREPROTEIN TRANSLOCASE SUBUNIT SECE1"/>
    <property type="match status" value="1"/>
</dbReference>
<name>A0AAV1QZ80_9ROSI</name>
<dbReference type="InterPro" id="IPR055330">
    <property type="entry name" value="SECE1-like"/>
</dbReference>
<evidence type="ECO:0008006" key="4">
    <source>
        <dbReference type="Google" id="ProtNLM"/>
    </source>
</evidence>
<keyword evidence="3" id="KW-1185">Reference proteome</keyword>
<protein>
    <recommendedName>
        <fullName evidence="4">Preprotein translocase subunit SECE1</fullName>
    </recommendedName>
</protein>
<proteinExistence type="predicted"/>
<comment type="caution">
    <text evidence="2">The sequence shown here is derived from an EMBL/GenBank/DDBJ whole genome shotgun (WGS) entry which is preliminary data.</text>
</comment>
<feature type="region of interest" description="Disordered" evidence="1">
    <location>
        <begin position="1"/>
        <end position="94"/>
    </location>
</feature>
<dbReference type="Proteomes" id="UP001314170">
    <property type="component" value="Unassembled WGS sequence"/>
</dbReference>
<feature type="compositionally biased region" description="Low complexity" evidence="1">
    <location>
        <begin position="78"/>
        <end position="92"/>
    </location>
</feature>
<evidence type="ECO:0000313" key="2">
    <source>
        <dbReference type="EMBL" id="CAK7327057.1"/>
    </source>
</evidence>
<dbReference type="AlphaFoldDB" id="A0AAV1QZ80"/>
<dbReference type="PANTHER" id="PTHR37240:SF1">
    <property type="entry name" value="PREPROTEIN TRANSLOCASE SUBUNIT SECE1"/>
    <property type="match status" value="1"/>
</dbReference>
<sequence length="174" mass="18954">MALSLSLKLQPTQRPSKHKLQFKPPPLSISISQSHPKILTIPNSKSKERRSCFVTKAVEKERMGSEAVEKSEKESESESSVSEQSVESVSGELGEEIKKAMMERKSKEEGNLWSGVAKEIQEIEWPAFGKVLGTTGVVIGVIVGSSVVLLTVNAVLAELSDRVFAGRGVQDFLS</sequence>
<reference evidence="2 3" key="1">
    <citation type="submission" date="2024-01" db="EMBL/GenBank/DDBJ databases">
        <authorList>
            <person name="Waweru B."/>
        </authorList>
    </citation>
    <scope>NUCLEOTIDE SEQUENCE [LARGE SCALE GENOMIC DNA]</scope>
</reference>
<dbReference type="GO" id="GO:0009535">
    <property type="term" value="C:chloroplast thylakoid membrane"/>
    <property type="evidence" value="ECO:0007669"/>
    <property type="project" value="TreeGrafter"/>
</dbReference>
<accession>A0AAV1QZ80</accession>
<dbReference type="EMBL" id="CAWUPB010000851">
    <property type="protein sequence ID" value="CAK7327057.1"/>
    <property type="molecule type" value="Genomic_DNA"/>
</dbReference>
<gene>
    <name evidence="2" type="ORF">DCAF_LOCUS4764</name>
</gene>
<evidence type="ECO:0000256" key="1">
    <source>
        <dbReference type="SAM" id="MobiDB-lite"/>
    </source>
</evidence>
<organism evidence="2 3">
    <name type="scientific">Dovyalis caffra</name>
    <dbReference type="NCBI Taxonomy" id="77055"/>
    <lineage>
        <taxon>Eukaryota</taxon>
        <taxon>Viridiplantae</taxon>
        <taxon>Streptophyta</taxon>
        <taxon>Embryophyta</taxon>
        <taxon>Tracheophyta</taxon>
        <taxon>Spermatophyta</taxon>
        <taxon>Magnoliopsida</taxon>
        <taxon>eudicotyledons</taxon>
        <taxon>Gunneridae</taxon>
        <taxon>Pentapetalae</taxon>
        <taxon>rosids</taxon>
        <taxon>fabids</taxon>
        <taxon>Malpighiales</taxon>
        <taxon>Salicaceae</taxon>
        <taxon>Flacourtieae</taxon>
        <taxon>Dovyalis</taxon>
    </lineage>
</organism>